<comment type="caution">
    <text evidence="1">The sequence shown here is derived from an EMBL/GenBank/DDBJ whole genome shotgun (WGS) entry which is preliminary data.</text>
</comment>
<gene>
    <name evidence="1" type="ORF">IV203_000155</name>
</gene>
<evidence type="ECO:0000313" key="2">
    <source>
        <dbReference type="Proteomes" id="UP000693970"/>
    </source>
</evidence>
<name>A0A9K3PS82_9STRA</name>
<evidence type="ECO:0000313" key="1">
    <source>
        <dbReference type="EMBL" id="KAG7355469.1"/>
    </source>
</evidence>
<dbReference type="AlphaFoldDB" id="A0A9K3PS82"/>
<reference evidence="1" key="2">
    <citation type="submission" date="2021-04" db="EMBL/GenBank/DDBJ databases">
        <authorList>
            <person name="Podell S."/>
        </authorList>
    </citation>
    <scope>NUCLEOTIDE SEQUENCE</scope>
    <source>
        <strain evidence="1">Hildebrandi</strain>
    </source>
</reference>
<proteinExistence type="predicted"/>
<protein>
    <submittedName>
        <fullName evidence="1">Uncharacterized protein</fullName>
    </submittedName>
</protein>
<organism evidence="1 2">
    <name type="scientific">Nitzschia inconspicua</name>
    <dbReference type="NCBI Taxonomy" id="303405"/>
    <lineage>
        <taxon>Eukaryota</taxon>
        <taxon>Sar</taxon>
        <taxon>Stramenopiles</taxon>
        <taxon>Ochrophyta</taxon>
        <taxon>Bacillariophyta</taxon>
        <taxon>Bacillariophyceae</taxon>
        <taxon>Bacillariophycidae</taxon>
        <taxon>Bacillariales</taxon>
        <taxon>Bacillariaceae</taxon>
        <taxon>Nitzschia</taxon>
    </lineage>
</organism>
<dbReference type="EMBL" id="JAGRRH010000015">
    <property type="protein sequence ID" value="KAG7355469.1"/>
    <property type="molecule type" value="Genomic_DNA"/>
</dbReference>
<reference evidence="1" key="1">
    <citation type="journal article" date="2021" name="Sci. Rep.">
        <title>Diploid genomic architecture of Nitzschia inconspicua, an elite biomass production diatom.</title>
        <authorList>
            <person name="Oliver A."/>
            <person name="Podell S."/>
            <person name="Pinowska A."/>
            <person name="Traller J.C."/>
            <person name="Smith S.R."/>
            <person name="McClure R."/>
            <person name="Beliaev A."/>
            <person name="Bohutskyi P."/>
            <person name="Hill E.A."/>
            <person name="Rabines A."/>
            <person name="Zheng H."/>
            <person name="Allen L.Z."/>
            <person name="Kuo A."/>
            <person name="Grigoriev I.V."/>
            <person name="Allen A.E."/>
            <person name="Hazlebeck D."/>
            <person name="Allen E.E."/>
        </authorList>
    </citation>
    <scope>NUCLEOTIDE SEQUENCE</scope>
    <source>
        <strain evidence="1">Hildebrandi</strain>
    </source>
</reference>
<dbReference type="Proteomes" id="UP000693970">
    <property type="component" value="Unassembled WGS sequence"/>
</dbReference>
<keyword evidence="2" id="KW-1185">Reference proteome</keyword>
<dbReference type="InterPro" id="IPR001611">
    <property type="entry name" value="Leu-rich_rpt"/>
</dbReference>
<sequence length="494" mass="55891">MYSAISYYDPFNVDEEEDFWANEQERIEQDVVAFIERITRKCCCCRRHCGMEGDTYICTCNSASTSSVKLSSSITSNTFMLDFALQPQQLQRIVNAIIETQYNHHHHHNNNNNRSIIDSLSFRHWGLGNSGIVILTPLWTMQSLSSISTSPLTSRSSHLLQHLSLASCGLTSPGLVKLLNTLTTSSGTISTLQSLDVRRNNFRCHEMLLIKAFTKYLPKLQGTLQRLDISGCGLTQYSIPPLLDGLSKIDDQLGYCCCPLVHVDVSENIDSTPLLLETILRRHHLQRLVQQNTQLQSLVLIRSFATSSSMYIDAQDECSVRLLQKLAQQLLPVDDTSVSTSLVCLGGPLSLLPMDPTVPEDSSMRQKRKQKHDQCQRALDDIQFALQYHATHPSLRLFVRQRVFRTGALLPFAFQAIRNDVCAKKFEGTGGKRTVSNVTTRPMVMFQRNGTNTHWTSSVSKAQQQQQQVQNHHQPPPSLLYHWIRHTLPVFLPQ</sequence>
<dbReference type="Pfam" id="PF13516">
    <property type="entry name" value="LRR_6"/>
    <property type="match status" value="1"/>
</dbReference>
<accession>A0A9K3PS82</accession>